<evidence type="ECO:0000313" key="2">
    <source>
        <dbReference type="Proteomes" id="UP000015502"/>
    </source>
</evidence>
<accession>S6A4K6</accession>
<keyword evidence="2" id="KW-1185">Reference proteome</keyword>
<sequence>MGQECQAFAEEFFHFGKDKGHKSASLSTDW</sequence>
<dbReference type="PaxDb" id="523849-OCC_14075"/>
<protein>
    <submittedName>
        <fullName evidence="1">Uncharacterized protein</fullName>
    </submittedName>
</protein>
<organism evidence="1 2">
    <name type="scientific">Thermococcus litoralis (strain ATCC 51850 / DSM 5473 / JCM 8560 / NS-C)</name>
    <dbReference type="NCBI Taxonomy" id="523849"/>
    <lineage>
        <taxon>Archaea</taxon>
        <taxon>Methanobacteriati</taxon>
        <taxon>Methanobacteriota</taxon>
        <taxon>Thermococci</taxon>
        <taxon>Thermococcales</taxon>
        <taxon>Thermococcaceae</taxon>
        <taxon>Thermococcus</taxon>
    </lineage>
</organism>
<dbReference type="AlphaFoldDB" id="S6A4K6"/>
<proteinExistence type="predicted"/>
<name>S6A4K6_THELN</name>
<dbReference type="STRING" id="523849.OCC_14075"/>
<reference evidence="1 2" key="1">
    <citation type="journal article" date="2012" name="J. Bacteriol.">
        <title>Genome sequence of the model hyperthermophilic archaeon Thermococcus litoralis NS-C.</title>
        <authorList>
            <person name="Gardner A.F."/>
            <person name="Kumar S."/>
            <person name="Perler F.B."/>
        </authorList>
    </citation>
    <scope>NUCLEOTIDE SEQUENCE [LARGE SCALE GENOMIC DNA]</scope>
    <source>
        <strain evidence="2">ATCC 51850 / DSM 5473 / JCM 8560 / NS-C</strain>
    </source>
</reference>
<evidence type="ECO:0000313" key="1">
    <source>
        <dbReference type="EMBL" id="AGT34297.1"/>
    </source>
</evidence>
<gene>
    <name evidence="1" type="ORF">OCC_14075</name>
</gene>
<dbReference type="KEGG" id="tlt:OCC_14075"/>
<dbReference type="HOGENOM" id="CLU_3401625_0_0_2"/>
<dbReference type="EMBL" id="CP006670">
    <property type="protein sequence ID" value="AGT34297.1"/>
    <property type="molecule type" value="Genomic_DNA"/>
</dbReference>
<dbReference type="Proteomes" id="UP000015502">
    <property type="component" value="Chromosome"/>
</dbReference>